<sequence length="63" mass="6723">MRRSWPVDRCRSGGGVRPQRTSGASVIGATAGALQYGRKQFKPWTATSLRHLGEGGIACGAHR</sequence>
<evidence type="ECO:0000313" key="2">
    <source>
        <dbReference type="EMBL" id="CAA9349876.1"/>
    </source>
</evidence>
<protein>
    <submittedName>
        <fullName evidence="2">Uncharacterized protein</fullName>
    </submittedName>
</protein>
<feature type="region of interest" description="Disordered" evidence="1">
    <location>
        <begin position="1"/>
        <end position="24"/>
    </location>
</feature>
<name>A0A6J4M4X4_9ACTN</name>
<feature type="compositionally biased region" description="Basic and acidic residues" evidence="1">
    <location>
        <begin position="1"/>
        <end position="11"/>
    </location>
</feature>
<evidence type="ECO:0000256" key="1">
    <source>
        <dbReference type="SAM" id="MobiDB-lite"/>
    </source>
</evidence>
<gene>
    <name evidence="2" type="ORF">AVDCRST_MAG29-2171</name>
</gene>
<organism evidence="2">
    <name type="scientific">uncultured Nocardioidaceae bacterium</name>
    <dbReference type="NCBI Taxonomy" id="253824"/>
    <lineage>
        <taxon>Bacteria</taxon>
        <taxon>Bacillati</taxon>
        <taxon>Actinomycetota</taxon>
        <taxon>Actinomycetes</taxon>
        <taxon>Propionibacteriales</taxon>
        <taxon>Nocardioidaceae</taxon>
        <taxon>environmental samples</taxon>
    </lineage>
</organism>
<dbReference type="AlphaFoldDB" id="A0A6J4M4X4"/>
<dbReference type="EMBL" id="CADCUG010000133">
    <property type="protein sequence ID" value="CAA9349876.1"/>
    <property type="molecule type" value="Genomic_DNA"/>
</dbReference>
<proteinExistence type="predicted"/>
<reference evidence="2" key="1">
    <citation type="submission" date="2020-02" db="EMBL/GenBank/DDBJ databases">
        <authorList>
            <person name="Meier V. D."/>
        </authorList>
    </citation>
    <scope>NUCLEOTIDE SEQUENCE</scope>
    <source>
        <strain evidence="2">AVDCRST_MAG29</strain>
    </source>
</reference>
<accession>A0A6J4M4X4</accession>